<proteinExistence type="predicted"/>
<feature type="region of interest" description="Disordered" evidence="1">
    <location>
        <begin position="32"/>
        <end position="152"/>
    </location>
</feature>
<evidence type="ECO:0008006" key="4">
    <source>
        <dbReference type="Google" id="ProtNLM"/>
    </source>
</evidence>
<dbReference type="Proteomes" id="UP000199114">
    <property type="component" value="Unassembled WGS sequence"/>
</dbReference>
<gene>
    <name evidence="2" type="ORF">SAMN04489841_1495</name>
</gene>
<feature type="compositionally biased region" description="Basic and acidic residues" evidence="1">
    <location>
        <begin position="65"/>
        <end position="81"/>
    </location>
</feature>
<name>A0A1H9F7X4_9EURY</name>
<feature type="compositionally biased region" description="Acidic residues" evidence="1">
    <location>
        <begin position="130"/>
        <end position="146"/>
    </location>
</feature>
<dbReference type="OrthoDB" id="229248at2157"/>
<protein>
    <recommendedName>
        <fullName evidence="4">PRC-barrel domain-containing protein</fullName>
    </recommendedName>
</protein>
<accession>A0A1H9F7X4</accession>
<evidence type="ECO:0000313" key="3">
    <source>
        <dbReference type="Proteomes" id="UP000199114"/>
    </source>
</evidence>
<dbReference type="AlphaFoldDB" id="A0A1H9F7X4"/>
<dbReference type="EMBL" id="FOFD01000002">
    <property type="protein sequence ID" value="SEQ33969.1"/>
    <property type="molecule type" value="Genomic_DNA"/>
</dbReference>
<evidence type="ECO:0000256" key="1">
    <source>
        <dbReference type="SAM" id="MobiDB-lite"/>
    </source>
</evidence>
<keyword evidence="3" id="KW-1185">Reference proteome</keyword>
<sequence length="152" mass="15909">MSPQFTDDDVGKRVVNADGDEVGMVADVEHGTAHVEPDPGITDSIKATLGWSDSGESTYPLQEEAVSRVTDDEIHLERDLHGAGGTGATDTGSTGTGTDTGAGTTGTENRGIDRDEDDISGHDDEGVIRDDDDDSLMGDDDDDDAIGDDKTR</sequence>
<dbReference type="RefSeq" id="WP_090615678.1">
    <property type="nucleotide sequence ID" value="NZ_FOFD01000002.1"/>
</dbReference>
<feature type="compositionally biased region" description="Basic and acidic residues" evidence="1">
    <location>
        <begin position="119"/>
        <end position="129"/>
    </location>
</feature>
<feature type="compositionally biased region" description="Gly residues" evidence="1">
    <location>
        <begin position="94"/>
        <end position="104"/>
    </location>
</feature>
<evidence type="ECO:0000313" key="2">
    <source>
        <dbReference type="EMBL" id="SEQ33969.1"/>
    </source>
</evidence>
<reference evidence="3" key="1">
    <citation type="submission" date="2016-10" db="EMBL/GenBank/DDBJ databases">
        <authorList>
            <person name="Varghese N."/>
            <person name="Submissions S."/>
        </authorList>
    </citation>
    <scope>NUCLEOTIDE SEQUENCE [LARGE SCALE GENOMIC DNA]</scope>
    <source>
        <strain evidence="3">DSM 25055</strain>
    </source>
</reference>
<organism evidence="2 3">
    <name type="scientific">Natrinema salaciae</name>
    <dbReference type="NCBI Taxonomy" id="1186196"/>
    <lineage>
        <taxon>Archaea</taxon>
        <taxon>Methanobacteriati</taxon>
        <taxon>Methanobacteriota</taxon>
        <taxon>Stenosarchaea group</taxon>
        <taxon>Halobacteria</taxon>
        <taxon>Halobacteriales</taxon>
        <taxon>Natrialbaceae</taxon>
        <taxon>Natrinema</taxon>
    </lineage>
</organism>